<dbReference type="InterPro" id="IPR008949">
    <property type="entry name" value="Isoprenoid_synthase_dom_sf"/>
</dbReference>
<dbReference type="SFLD" id="SFLDG01020">
    <property type="entry name" value="Terpene_Cyclase_Like_2"/>
    <property type="match status" value="1"/>
</dbReference>
<evidence type="ECO:0000256" key="3">
    <source>
        <dbReference type="ARBA" id="ARBA00022723"/>
    </source>
</evidence>
<dbReference type="EMBL" id="MU250529">
    <property type="protein sequence ID" value="KAG7448828.1"/>
    <property type="molecule type" value="Genomic_DNA"/>
</dbReference>
<dbReference type="GO" id="GO:0046872">
    <property type="term" value="F:metal ion binding"/>
    <property type="evidence" value="ECO:0007669"/>
    <property type="project" value="UniProtKB-KW"/>
</dbReference>
<evidence type="ECO:0000313" key="8">
    <source>
        <dbReference type="Proteomes" id="UP000812287"/>
    </source>
</evidence>
<comment type="caution">
    <text evidence="7">The sequence shown here is derived from an EMBL/GenBank/DDBJ whole genome shotgun (WGS) entry which is preliminary data.</text>
</comment>
<accession>A0A9P7VX11</accession>
<dbReference type="SFLD" id="SFLDS00005">
    <property type="entry name" value="Isoprenoid_Synthase_Type_I"/>
    <property type="match status" value="1"/>
</dbReference>
<keyword evidence="4 6" id="KW-0460">Magnesium</keyword>
<dbReference type="Pfam" id="PF19086">
    <property type="entry name" value="Terpene_syn_C_2"/>
    <property type="match status" value="1"/>
</dbReference>
<evidence type="ECO:0000256" key="4">
    <source>
        <dbReference type="ARBA" id="ARBA00022842"/>
    </source>
</evidence>
<evidence type="ECO:0000313" key="7">
    <source>
        <dbReference type="EMBL" id="KAG7448828.1"/>
    </source>
</evidence>
<dbReference type="InterPro" id="IPR034686">
    <property type="entry name" value="Terpene_cyclase-like_2"/>
</dbReference>
<keyword evidence="8" id="KW-1185">Reference proteome</keyword>
<dbReference type="Gene3D" id="1.10.600.10">
    <property type="entry name" value="Farnesyl Diphosphate Synthase"/>
    <property type="match status" value="1"/>
</dbReference>
<reference evidence="7" key="1">
    <citation type="submission" date="2020-11" db="EMBL/GenBank/DDBJ databases">
        <title>Adaptations for nitrogen fixation in a non-lichenized fungal sporocarp promotes dispersal by wood-feeding termites.</title>
        <authorList>
            <consortium name="DOE Joint Genome Institute"/>
            <person name="Koch R.A."/>
            <person name="Yoon G."/>
            <person name="Arayal U."/>
            <person name="Lail K."/>
            <person name="Amirebrahimi M."/>
            <person name="Labutti K."/>
            <person name="Lipzen A."/>
            <person name="Riley R."/>
            <person name="Barry K."/>
            <person name="Henrissat B."/>
            <person name="Grigoriev I.V."/>
            <person name="Herr J.R."/>
            <person name="Aime M.C."/>
        </authorList>
    </citation>
    <scope>NUCLEOTIDE SEQUENCE</scope>
    <source>
        <strain evidence="7">MCA 3950</strain>
    </source>
</reference>
<protein>
    <recommendedName>
        <fullName evidence="6">Terpene synthase</fullName>
        <ecNumber evidence="6">4.2.3.-</ecNumber>
    </recommendedName>
</protein>
<comment type="cofactor">
    <cofactor evidence="1 6">
        <name>Mg(2+)</name>
        <dbReference type="ChEBI" id="CHEBI:18420"/>
    </cofactor>
</comment>
<dbReference type="RefSeq" id="XP_043042328.1">
    <property type="nucleotide sequence ID" value="XM_043182043.1"/>
</dbReference>
<dbReference type="EC" id="4.2.3.-" evidence="6"/>
<dbReference type="SUPFAM" id="SSF48576">
    <property type="entry name" value="Terpenoid synthases"/>
    <property type="match status" value="1"/>
</dbReference>
<dbReference type="Proteomes" id="UP000812287">
    <property type="component" value="Unassembled WGS sequence"/>
</dbReference>
<keyword evidence="5 6" id="KW-0456">Lyase</keyword>
<comment type="similarity">
    <text evidence="2 6">Belongs to the terpene synthase family.</text>
</comment>
<keyword evidence="3 6" id="KW-0479">Metal-binding</keyword>
<evidence type="ECO:0000256" key="5">
    <source>
        <dbReference type="ARBA" id="ARBA00023239"/>
    </source>
</evidence>
<evidence type="ECO:0000256" key="1">
    <source>
        <dbReference type="ARBA" id="ARBA00001946"/>
    </source>
</evidence>
<sequence length="339" mass="38848">MAPTSSAKRTMHIPHLLWCWPWNHSMNPHYDIGRAESTAWVRSFKADAPDSIDTSLLLALGLPRADKDTFRMGCDLLILMLYFDDIIEVDLIDEHEARLLADIIVDGLQNPDKARPVGEWIGGEMARQIGERVIRLFNPTSRIRFINAFEAYCDAAVQEAADQTVERIHNIQSYMEIRRGTIATRVLFSLLEVGMDLPEDVWSRKEIETLRCTAIDLIIIGNDIYSYNKEQAHGETHNLVVVAMNELKMNLDETVSWMSDLNNKLVREFLTTYNVLRRSELYTQVGWYVEGLGNWVRGIDAFSFKSERYFGTRESELEKGGIIELLPEGSTRMTCPSIR</sequence>
<dbReference type="PANTHER" id="PTHR35201:SF4">
    <property type="entry name" value="BETA-PINACENE SYNTHASE-RELATED"/>
    <property type="match status" value="1"/>
</dbReference>
<dbReference type="GO" id="GO:0010333">
    <property type="term" value="F:terpene synthase activity"/>
    <property type="evidence" value="ECO:0007669"/>
    <property type="project" value="InterPro"/>
</dbReference>
<dbReference type="GeneID" id="66104339"/>
<proteinExistence type="inferred from homology"/>
<evidence type="ECO:0000256" key="6">
    <source>
        <dbReference type="RuleBase" id="RU366034"/>
    </source>
</evidence>
<gene>
    <name evidence="7" type="ORF">BT62DRAFT_729955</name>
</gene>
<name>A0A9P7VX11_9AGAR</name>
<dbReference type="GO" id="GO:0008299">
    <property type="term" value="P:isoprenoid biosynthetic process"/>
    <property type="evidence" value="ECO:0007669"/>
    <property type="project" value="UniProtKB-ARBA"/>
</dbReference>
<dbReference type="AlphaFoldDB" id="A0A9P7VX11"/>
<dbReference type="OrthoDB" id="6486656at2759"/>
<evidence type="ECO:0000256" key="2">
    <source>
        <dbReference type="ARBA" id="ARBA00006333"/>
    </source>
</evidence>
<organism evidence="7 8">
    <name type="scientific">Guyanagaster necrorhizus</name>
    <dbReference type="NCBI Taxonomy" id="856835"/>
    <lineage>
        <taxon>Eukaryota</taxon>
        <taxon>Fungi</taxon>
        <taxon>Dikarya</taxon>
        <taxon>Basidiomycota</taxon>
        <taxon>Agaricomycotina</taxon>
        <taxon>Agaricomycetes</taxon>
        <taxon>Agaricomycetidae</taxon>
        <taxon>Agaricales</taxon>
        <taxon>Marasmiineae</taxon>
        <taxon>Physalacriaceae</taxon>
        <taxon>Guyanagaster</taxon>
    </lineage>
</organism>
<dbReference type="PANTHER" id="PTHR35201">
    <property type="entry name" value="TERPENE SYNTHASE"/>
    <property type="match status" value="1"/>
</dbReference>